<protein>
    <recommendedName>
        <fullName evidence="3">Catalase</fullName>
    </recommendedName>
</protein>
<dbReference type="HOGENOM" id="CLU_2569858_0_0_5"/>
<sequence length="81" mass="8732">MTAAPIRYHDGIETLSPDENETIDRIIAAMTHESEITAKRYGHAVRASHAKISGVAVGTLEILPNLQPELAQGLFANAVTH</sequence>
<evidence type="ECO:0000313" key="1">
    <source>
        <dbReference type="EMBL" id="CAX25498.1"/>
    </source>
</evidence>
<dbReference type="AlphaFoldDB" id="C7CBV1"/>
<evidence type="ECO:0008006" key="3">
    <source>
        <dbReference type="Google" id="ProtNLM"/>
    </source>
</evidence>
<reference evidence="2" key="1">
    <citation type="journal article" date="2009" name="PLoS ONE">
        <title>Methylobacterium genome sequences: a reference blueprint to investigate microbial metabolism of C1 compounds from natural and industrial sources.</title>
        <authorList>
            <person name="Vuilleumier S."/>
            <person name="Chistoserdova L."/>
            <person name="Lee M.-C."/>
            <person name="Bringel F."/>
            <person name="Lajus A."/>
            <person name="Zhou Y."/>
            <person name="Gourion B."/>
            <person name="Barbe V."/>
            <person name="Chang J."/>
            <person name="Cruveiller S."/>
            <person name="Dossat C."/>
            <person name="Gillett W."/>
            <person name="Gruffaz C."/>
            <person name="Haugen E."/>
            <person name="Hourcade E."/>
            <person name="Levy R."/>
            <person name="Mangenot S."/>
            <person name="Muller E."/>
            <person name="Nadalig T."/>
            <person name="Pagni M."/>
            <person name="Penny C."/>
            <person name="Peyraud R."/>
            <person name="Robinson D.G."/>
            <person name="Roche D."/>
            <person name="Rouy Z."/>
            <person name="Saenampechek C."/>
            <person name="Salvignol G."/>
            <person name="Vallenet D."/>
            <person name="Wu Z."/>
            <person name="Marx C.J."/>
            <person name="Vorholt J.A."/>
            <person name="Olson M.V."/>
            <person name="Kaul R."/>
            <person name="Weissenbach J."/>
            <person name="Medigue C."/>
            <person name="Lidstrom M.E."/>
        </authorList>
    </citation>
    <scope>NUCLEOTIDE SEQUENCE [LARGE SCALE GENOMIC DNA]</scope>
    <source>
        <strain evidence="2">DSM 6343 / CIP 106787 / DM4</strain>
    </source>
</reference>
<organism evidence="1 2">
    <name type="scientific">Methylorubrum extorquens (strain DSM 6343 / CIP 106787 / DM4)</name>
    <name type="common">Methylobacterium extorquens</name>
    <dbReference type="NCBI Taxonomy" id="661410"/>
    <lineage>
        <taxon>Bacteria</taxon>
        <taxon>Pseudomonadati</taxon>
        <taxon>Pseudomonadota</taxon>
        <taxon>Alphaproteobacteria</taxon>
        <taxon>Hyphomicrobiales</taxon>
        <taxon>Methylobacteriaceae</taxon>
        <taxon>Methylorubrum</taxon>
    </lineage>
</organism>
<name>C7CBV1_METED</name>
<dbReference type="KEGG" id="mdi:METDI3861"/>
<accession>C7CBV1</accession>
<evidence type="ECO:0000313" key="2">
    <source>
        <dbReference type="Proteomes" id="UP000008070"/>
    </source>
</evidence>
<gene>
    <name evidence="1" type="ORF">METD_I3861</name>
</gene>
<proteinExistence type="predicted"/>
<dbReference type="EMBL" id="FP103042">
    <property type="protein sequence ID" value="CAX25498.1"/>
    <property type="molecule type" value="Genomic_DNA"/>
</dbReference>
<dbReference type="Proteomes" id="UP000008070">
    <property type="component" value="Chromosome"/>
</dbReference>